<sequence>MQQSQQHIQELTQYSLSVIEWFRNFPLDPRVKKATQADELSDGLFLTAVLHKVDPHFFKALKQSQVREANTPAENLAHLDQALITYYAEVFGVDIVALTTRRGDQQSFSIQGVMKGNIVDLMRLIELVLCALIKSEAAPPFIEIIESFGDDIQFDLYYG</sequence>
<dbReference type="CDD" id="cd22211">
    <property type="entry name" value="HkD_SF"/>
    <property type="match status" value="1"/>
</dbReference>
<dbReference type="OrthoDB" id="49395at2759"/>
<proteinExistence type="predicted"/>
<dbReference type="Gene3D" id="1.10.418.10">
    <property type="entry name" value="Calponin-like domain"/>
    <property type="match status" value="1"/>
</dbReference>
<dbReference type="AlphaFoldDB" id="A0A8J8NY92"/>
<dbReference type="EMBL" id="RRYP01003416">
    <property type="protein sequence ID" value="TNV83813.1"/>
    <property type="molecule type" value="Genomic_DNA"/>
</dbReference>
<accession>A0A8J8NY92</accession>
<comment type="caution">
    <text evidence="2">The sequence shown here is derived from an EMBL/GenBank/DDBJ whole genome shotgun (WGS) entry which is preliminary data.</text>
</comment>
<keyword evidence="3" id="KW-1185">Reference proteome</keyword>
<evidence type="ECO:0000313" key="2">
    <source>
        <dbReference type="EMBL" id="TNV83813.1"/>
    </source>
</evidence>
<protein>
    <recommendedName>
        <fullName evidence="1">HOOK N-terminal domain-containing protein</fullName>
    </recommendedName>
</protein>
<dbReference type="InterPro" id="IPR043936">
    <property type="entry name" value="HOOK_N"/>
</dbReference>
<gene>
    <name evidence="2" type="ORF">FGO68_gene7698</name>
</gene>
<evidence type="ECO:0000313" key="3">
    <source>
        <dbReference type="Proteomes" id="UP000785679"/>
    </source>
</evidence>
<dbReference type="SUPFAM" id="SSF116907">
    <property type="entry name" value="Hook domain"/>
    <property type="match status" value="1"/>
</dbReference>
<reference evidence="2" key="1">
    <citation type="submission" date="2019-06" db="EMBL/GenBank/DDBJ databases">
        <authorList>
            <person name="Zheng W."/>
        </authorList>
    </citation>
    <scope>NUCLEOTIDE SEQUENCE</scope>
    <source>
        <strain evidence="2">QDHG01</strain>
    </source>
</reference>
<dbReference type="GO" id="GO:0030705">
    <property type="term" value="P:cytoskeleton-dependent intracellular transport"/>
    <property type="evidence" value="ECO:0007669"/>
    <property type="project" value="InterPro"/>
</dbReference>
<organism evidence="2 3">
    <name type="scientific">Halteria grandinella</name>
    <dbReference type="NCBI Taxonomy" id="5974"/>
    <lineage>
        <taxon>Eukaryota</taxon>
        <taxon>Sar</taxon>
        <taxon>Alveolata</taxon>
        <taxon>Ciliophora</taxon>
        <taxon>Intramacronucleata</taxon>
        <taxon>Spirotrichea</taxon>
        <taxon>Stichotrichia</taxon>
        <taxon>Sporadotrichida</taxon>
        <taxon>Halteriidae</taxon>
        <taxon>Halteria</taxon>
    </lineage>
</organism>
<dbReference type="Pfam" id="PF19047">
    <property type="entry name" value="HOOK_N"/>
    <property type="match status" value="1"/>
</dbReference>
<feature type="domain" description="HOOK N-terminal" evidence="1">
    <location>
        <begin position="17"/>
        <end position="153"/>
    </location>
</feature>
<dbReference type="InterPro" id="IPR036872">
    <property type="entry name" value="CH_dom_sf"/>
</dbReference>
<evidence type="ECO:0000259" key="1">
    <source>
        <dbReference type="Pfam" id="PF19047"/>
    </source>
</evidence>
<dbReference type="Proteomes" id="UP000785679">
    <property type="component" value="Unassembled WGS sequence"/>
</dbReference>
<name>A0A8J8NY92_HALGN</name>